<dbReference type="InterPro" id="IPR001110">
    <property type="entry name" value="UPF0012_CS"/>
</dbReference>
<protein>
    <submittedName>
        <fullName evidence="4">Nitrilase-related carbon-nitrogen hydrolase</fullName>
    </submittedName>
</protein>
<dbReference type="InterPro" id="IPR036526">
    <property type="entry name" value="C-N_Hydrolase_sf"/>
</dbReference>
<dbReference type="InterPro" id="IPR050345">
    <property type="entry name" value="Aliph_Amidase/BUP"/>
</dbReference>
<feature type="domain" description="CN hydrolase" evidence="3">
    <location>
        <begin position="2"/>
        <end position="245"/>
    </location>
</feature>
<dbReference type="PROSITE" id="PS01227">
    <property type="entry name" value="UPF0012"/>
    <property type="match status" value="1"/>
</dbReference>
<evidence type="ECO:0000256" key="1">
    <source>
        <dbReference type="ARBA" id="ARBA00010613"/>
    </source>
</evidence>
<dbReference type="Gene3D" id="3.60.110.10">
    <property type="entry name" value="Carbon-nitrogen hydrolase"/>
    <property type="match status" value="1"/>
</dbReference>
<reference evidence="4 5" key="1">
    <citation type="submission" date="2024-09" db="EMBL/GenBank/DDBJ databases">
        <title>The Natural Products Discovery Center: Release of the First 8490 Sequenced Strains for Exploring Actinobacteria Biosynthetic Diversity.</title>
        <authorList>
            <person name="Kalkreuter E."/>
            <person name="Kautsar S.A."/>
            <person name="Yang D."/>
            <person name="Bader C.D."/>
            <person name="Teijaro C.N."/>
            <person name="Fluegel L."/>
            <person name="Davis C.M."/>
            <person name="Simpson J.R."/>
            <person name="Lauterbach L."/>
            <person name="Steele A.D."/>
            <person name="Gui C."/>
            <person name="Meng S."/>
            <person name="Li G."/>
            <person name="Viehrig K."/>
            <person name="Ye F."/>
            <person name="Su P."/>
            <person name="Kiefer A.F."/>
            <person name="Nichols A."/>
            <person name="Cepeda A.J."/>
            <person name="Yan W."/>
            <person name="Fan B."/>
            <person name="Jiang Y."/>
            <person name="Adhikari A."/>
            <person name="Zheng C.-J."/>
            <person name="Schuster L."/>
            <person name="Cowan T.M."/>
            <person name="Smanski M.J."/>
            <person name="Chevrette M.G."/>
            <person name="De Carvalho L.P.S."/>
            <person name="Shen B."/>
        </authorList>
    </citation>
    <scope>NUCLEOTIDE SEQUENCE [LARGE SCALE GENOMIC DNA]</scope>
    <source>
        <strain evidence="4 5">NPDC060353</strain>
    </source>
</reference>
<dbReference type="EMBL" id="JBHXCV010000003">
    <property type="protein sequence ID" value="MFD6793055.1"/>
    <property type="molecule type" value="Genomic_DNA"/>
</dbReference>
<comment type="caution">
    <text evidence="4">The sequence shown here is derived from an EMBL/GenBank/DDBJ whole genome shotgun (WGS) entry which is preliminary data.</text>
</comment>
<gene>
    <name evidence="4" type="ORF">ACFWGY_06925</name>
</gene>
<dbReference type="Proteomes" id="UP001598673">
    <property type="component" value="Unassembled WGS sequence"/>
</dbReference>
<keyword evidence="5" id="KW-1185">Reference proteome</keyword>
<organism evidence="4 5">
    <name type="scientific">Prauserella salsuginis</name>
    <dbReference type="NCBI Taxonomy" id="387889"/>
    <lineage>
        <taxon>Bacteria</taxon>
        <taxon>Bacillati</taxon>
        <taxon>Actinomycetota</taxon>
        <taxon>Actinomycetes</taxon>
        <taxon>Pseudonocardiales</taxon>
        <taxon>Pseudonocardiaceae</taxon>
        <taxon>Prauserella</taxon>
        <taxon>Prauserella salsuginis group</taxon>
    </lineage>
</organism>
<dbReference type="InterPro" id="IPR003010">
    <property type="entry name" value="C-N_Hydrolase"/>
</dbReference>
<dbReference type="RefSeq" id="WP_258937756.1">
    <property type="nucleotide sequence ID" value="NZ_JANBBF010000012.1"/>
</dbReference>
<dbReference type="GO" id="GO:0016787">
    <property type="term" value="F:hydrolase activity"/>
    <property type="evidence" value="ECO:0007669"/>
    <property type="project" value="UniProtKB-KW"/>
</dbReference>
<dbReference type="PROSITE" id="PS50263">
    <property type="entry name" value="CN_HYDROLASE"/>
    <property type="match status" value="1"/>
</dbReference>
<name>A0ABW6G1J9_9PSEU</name>
<keyword evidence="2 4" id="KW-0378">Hydrolase</keyword>
<dbReference type="PANTHER" id="PTHR43674:SF2">
    <property type="entry name" value="BETA-UREIDOPROPIONASE"/>
    <property type="match status" value="1"/>
</dbReference>
<dbReference type="Pfam" id="PF00795">
    <property type="entry name" value="CN_hydrolase"/>
    <property type="match status" value="1"/>
</dbReference>
<evidence type="ECO:0000259" key="3">
    <source>
        <dbReference type="PROSITE" id="PS50263"/>
    </source>
</evidence>
<proteinExistence type="inferred from homology"/>
<evidence type="ECO:0000256" key="2">
    <source>
        <dbReference type="ARBA" id="ARBA00022801"/>
    </source>
</evidence>
<dbReference type="PANTHER" id="PTHR43674">
    <property type="entry name" value="NITRILASE C965.09-RELATED"/>
    <property type="match status" value="1"/>
</dbReference>
<evidence type="ECO:0000313" key="5">
    <source>
        <dbReference type="Proteomes" id="UP001598673"/>
    </source>
</evidence>
<evidence type="ECO:0000313" key="4">
    <source>
        <dbReference type="EMBL" id="MFD6793055.1"/>
    </source>
</evidence>
<comment type="similarity">
    <text evidence="1">Belongs to the carbon-nitrogen hydrolase superfamily. NIT1/NIT2 family.</text>
</comment>
<sequence>MTRLACAEFAPVVGDPDGNRARVVEWIARARACGADLAVLPELATSGYVFADEAEAQAAAMPADDATLAAWADAAGETTVVVGFCELGGDGGLYNSAAVLDDGRVRAVYRKTHLWDRERLVFRPGEEPAPIVDISAGRIGVLICYDLEFPEMPRSLALRGADLLVAPVNWPVVPRPDGERPPEVVQAMAAARTNRVFVAVCDRGGVERGQEWTRGTVVIDESGWVVAGGPAVTGEARLVVADVVLSRARDKSISEYNDVIADRRPDLYR</sequence>
<accession>A0ABW6G1J9</accession>
<dbReference type="SUPFAM" id="SSF56317">
    <property type="entry name" value="Carbon-nitrogen hydrolase"/>
    <property type="match status" value="1"/>
</dbReference>